<dbReference type="SMART" id="SM00086">
    <property type="entry name" value="PAC"/>
    <property type="match status" value="4"/>
</dbReference>
<dbReference type="Pfam" id="PF00990">
    <property type="entry name" value="GGDEF"/>
    <property type="match status" value="1"/>
</dbReference>
<dbReference type="CDD" id="cd01949">
    <property type="entry name" value="GGDEF"/>
    <property type="match status" value="1"/>
</dbReference>
<dbReference type="NCBIfam" id="TIGR00229">
    <property type="entry name" value="sensory_box"/>
    <property type="match status" value="4"/>
</dbReference>
<dbReference type="Pfam" id="PF01590">
    <property type="entry name" value="GAF"/>
    <property type="match status" value="1"/>
</dbReference>
<dbReference type="RefSeq" id="WP_190448730.1">
    <property type="nucleotide sequence ID" value="NZ_JAMPLM010000010.1"/>
</dbReference>
<dbReference type="PANTHER" id="PTHR44757">
    <property type="entry name" value="DIGUANYLATE CYCLASE DGCP"/>
    <property type="match status" value="1"/>
</dbReference>
<gene>
    <name evidence="5" type="ORF">NDI38_13000</name>
</gene>
<dbReference type="InterPro" id="IPR052155">
    <property type="entry name" value="Biofilm_reg_signaling"/>
</dbReference>
<feature type="domain" description="GGDEF" evidence="4">
    <location>
        <begin position="925"/>
        <end position="1058"/>
    </location>
</feature>
<evidence type="ECO:0000313" key="6">
    <source>
        <dbReference type="Proteomes" id="UP001476950"/>
    </source>
</evidence>
<organism evidence="5 6">
    <name type="scientific">Stenomitos frigidus AS-A4</name>
    <dbReference type="NCBI Taxonomy" id="2933935"/>
    <lineage>
        <taxon>Bacteria</taxon>
        <taxon>Bacillati</taxon>
        <taxon>Cyanobacteriota</taxon>
        <taxon>Cyanophyceae</taxon>
        <taxon>Leptolyngbyales</taxon>
        <taxon>Leptolyngbyaceae</taxon>
        <taxon>Stenomitos</taxon>
    </lineage>
</organism>
<dbReference type="PROSITE" id="PS50887">
    <property type="entry name" value="GGDEF"/>
    <property type="match status" value="1"/>
</dbReference>
<dbReference type="InterPro" id="IPR013655">
    <property type="entry name" value="PAS_fold_3"/>
</dbReference>
<dbReference type="EMBL" id="JAMPLM010000010">
    <property type="protein sequence ID" value="MEP1059359.1"/>
    <property type="molecule type" value="Genomic_DNA"/>
</dbReference>
<keyword evidence="6" id="KW-1185">Reference proteome</keyword>
<dbReference type="InterPro" id="IPR013656">
    <property type="entry name" value="PAS_4"/>
</dbReference>
<dbReference type="Gene3D" id="3.30.450.20">
    <property type="entry name" value="PAS domain"/>
    <property type="match status" value="4"/>
</dbReference>
<feature type="domain" description="PAS" evidence="1">
    <location>
        <begin position="209"/>
        <end position="285"/>
    </location>
</feature>
<feature type="domain" description="PAS" evidence="1">
    <location>
        <begin position="473"/>
        <end position="536"/>
    </location>
</feature>
<dbReference type="InterPro" id="IPR043128">
    <property type="entry name" value="Rev_trsase/Diguanyl_cyclase"/>
</dbReference>
<dbReference type="Pfam" id="PF08447">
    <property type="entry name" value="PAS_3"/>
    <property type="match status" value="2"/>
</dbReference>
<dbReference type="SUPFAM" id="SSF141868">
    <property type="entry name" value="EAL domain-like"/>
    <property type="match status" value="1"/>
</dbReference>
<dbReference type="NCBIfam" id="TIGR00254">
    <property type="entry name" value="GGDEF"/>
    <property type="match status" value="1"/>
</dbReference>
<protein>
    <submittedName>
        <fullName evidence="5">EAL domain-containing protein</fullName>
    </submittedName>
</protein>
<feature type="domain" description="EAL" evidence="3">
    <location>
        <begin position="1067"/>
        <end position="1321"/>
    </location>
</feature>
<dbReference type="InterPro" id="IPR000014">
    <property type="entry name" value="PAS"/>
</dbReference>
<dbReference type="PROSITE" id="PS50112">
    <property type="entry name" value="PAS"/>
    <property type="match status" value="3"/>
</dbReference>
<name>A0ABV0KJE7_9CYAN</name>
<feature type="domain" description="PAC" evidence="2">
    <location>
        <begin position="288"/>
        <end position="340"/>
    </location>
</feature>
<dbReference type="SMART" id="SM00052">
    <property type="entry name" value="EAL"/>
    <property type="match status" value="1"/>
</dbReference>
<feature type="domain" description="PAC" evidence="2">
    <location>
        <begin position="662"/>
        <end position="714"/>
    </location>
</feature>
<evidence type="ECO:0000259" key="1">
    <source>
        <dbReference type="PROSITE" id="PS50112"/>
    </source>
</evidence>
<dbReference type="Pfam" id="PF13185">
    <property type="entry name" value="GAF_2"/>
    <property type="match status" value="1"/>
</dbReference>
<dbReference type="PROSITE" id="PS50113">
    <property type="entry name" value="PAC"/>
    <property type="match status" value="3"/>
</dbReference>
<dbReference type="Pfam" id="PF13426">
    <property type="entry name" value="PAS_9"/>
    <property type="match status" value="1"/>
</dbReference>
<dbReference type="InterPro" id="IPR003018">
    <property type="entry name" value="GAF"/>
</dbReference>
<reference evidence="5 6" key="1">
    <citation type="submission" date="2022-04" db="EMBL/GenBank/DDBJ databases">
        <title>Positive selection, recombination, and allopatry shape intraspecific diversity of widespread and dominant cyanobacteria.</title>
        <authorList>
            <person name="Wei J."/>
            <person name="Shu W."/>
            <person name="Hu C."/>
        </authorList>
    </citation>
    <scope>NUCLEOTIDE SEQUENCE [LARGE SCALE GENOMIC DNA]</scope>
    <source>
        <strain evidence="5 6">AS-A4</strain>
    </source>
</reference>
<accession>A0ABV0KJE7</accession>
<evidence type="ECO:0000259" key="3">
    <source>
        <dbReference type="PROSITE" id="PS50883"/>
    </source>
</evidence>
<dbReference type="InterPro" id="IPR001610">
    <property type="entry name" value="PAC"/>
</dbReference>
<dbReference type="Gene3D" id="3.20.20.450">
    <property type="entry name" value="EAL domain"/>
    <property type="match status" value="1"/>
</dbReference>
<dbReference type="Pfam" id="PF08448">
    <property type="entry name" value="PAS_4"/>
    <property type="match status" value="1"/>
</dbReference>
<dbReference type="Proteomes" id="UP001476950">
    <property type="component" value="Unassembled WGS sequence"/>
</dbReference>
<dbReference type="SMART" id="SM00091">
    <property type="entry name" value="PAS"/>
    <property type="match status" value="4"/>
</dbReference>
<sequence>MSTPLSKIEPGCTASNVSDLKLGTAEDARLQLEAHLLQGIADAIVGIQTFELALDVALQHVCQSMNWVFAEAWVPNSAQTQLECSRAWYSCKGGLQTFRAASERAVFAPGEGLPGRVWQSKQPEWIPDVTCSSDRDFLRVRLVKTTPLKAALAVPILAKGKVLAAVVFFLAAPRFEEEEYVQIVSSVAAQLGTIIQYKQVETETTLEQHQQQLSTLVNSLPGIVFIGGNDPEWSMLYLSEGCLAITGYRSEELAGSQRQRSYNDICHPDDVPLIISSIAAAIDCQKPYEIEYRIATKAGQEKWLWEKGHGLYDSNGAVLGIEGFITDITALKQAEKALREKEAFLRLLLDNLPLAIFWKDTNSVYLGCNKQFAEDLKLASVTSVLGKTDHELPYDRALAIRFQQQDSQVITTDQPILALIEENTIPNERLNWTRANKIPIHDADGTVIGVLGTVEDITDRRQTEEVIRLQLAAIEACTEGIAVLNASGEFVYLNPAHAQFFGYEQAALIGKNWRILYDPDEALRYEREVFPALQQEGRWQGEAIARRSDGSTFAEELSITLLEDHGLLCVCRDVSERKQAEAALKQAEEKYRSIVENAVEGIFQTTPGGHYLTANSMLAKIYGYDSPHELTTKLIDIRHQLYVDPQRRDEFSRLLQAQDAVLDFESQVYRKDGSIIWIAENARAMRDQKGQLLGYEGTVEDITQRKLAEAELLQRDSLLQGVATAMTYLLTDTNYEAAIAKVLKTLGSAARVDRVYIYENHPHPETGEIAMSMRYEWVRPSIQPSIQQTHWQNQPYSAAGTDGWYDVLSVGRALCGAIDQFPADQQALFQLDNILSILMVPILIDDQFWGYIGFDDCTTKRRWSGNEESILVAMAASIGGALKRRQAEATIRYQAFHDLLTGLPNRMLFNDRLPLALANAHRNGTMLAVMFLDLDRFKTINDTLGHAIGDQLLQAVATRLAGCLREGDTIARWGGDEFTLLLPQINNTEDAAKAAQRLSKALKPAFHIEGHELYISCSIGIALYPHDGEDAQTLLKNADAALYRVKEQGRNGYQIYTPAINSQASALLALESSLHHALERQQFVLHYQPQINVNTGQITGMEALLRWQHPELGLIPPRVFIALAEENGLIVPIGEWVLRTACAQSKAWQVAGLLPLRMAVNLSARQFQQPHLVETVAQTLAETGLNPCHLELEITETVVMHDVDFTTSMLKDLQAMGVNLAVDDFGTGYSSLGYLKRFPLNTIKIDQSFIRELTIDPNDAAIVTAVIALGRGLNLNVVAEGVETQAQLDYLRSRHCEEMQGYCFSRPMPAAAATQFLQAHQPKALFTAL</sequence>
<evidence type="ECO:0000259" key="4">
    <source>
        <dbReference type="PROSITE" id="PS50887"/>
    </source>
</evidence>
<proteinExistence type="predicted"/>
<dbReference type="InterPro" id="IPR029016">
    <property type="entry name" value="GAF-like_dom_sf"/>
</dbReference>
<dbReference type="SUPFAM" id="SSF55785">
    <property type="entry name" value="PYP-like sensor domain (PAS domain)"/>
    <property type="match status" value="4"/>
</dbReference>
<dbReference type="CDD" id="cd00130">
    <property type="entry name" value="PAS"/>
    <property type="match status" value="3"/>
</dbReference>
<dbReference type="SMART" id="SM00065">
    <property type="entry name" value="GAF"/>
    <property type="match status" value="2"/>
</dbReference>
<dbReference type="InterPro" id="IPR001633">
    <property type="entry name" value="EAL_dom"/>
</dbReference>
<dbReference type="SUPFAM" id="SSF55073">
    <property type="entry name" value="Nucleotide cyclase"/>
    <property type="match status" value="1"/>
</dbReference>
<dbReference type="InterPro" id="IPR000700">
    <property type="entry name" value="PAS-assoc_C"/>
</dbReference>
<dbReference type="PROSITE" id="PS50883">
    <property type="entry name" value="EAL"/>
    <property type="match status" value="1"/>
</dbReference>
<dbReference type="SMART" id="SM00267">
    <property type="entry name" value="GGDEF"/>
    <property type="match status" value="1"/>
</dbReference>
<evidence type="ECO:0000259" key="2">
    <source>
        <dbReference type="PROSITE" id="PS50113"/>
    </source>
</evidence>
<feature type="domain" description="PAS" evidence="1">
    <location>
        <begin position="587"/>
        <end position="624"/>
    </location>
</feature>
<dbReference type="SUPFAM" id="SSF55781">
    <property type="entry name" value="GAF domain-like"/>
    <property type="match status" value="2"/>
</dbReference>
<dbReference type="Gene3D" id="3.30.70.270">
    <property type="match status" value="1"/>
</dbReference>
<comment type="caution">
    <text evidence="5">The sequence shown here is derived from an EMBL/GenBank/DDBJ whole genome shotgun (WGS) entry which is preliminary data.</text>
</comment>
<feature type="domain" description="PAC" evidence="2">
    <location>
        <begin position="414"/>
        <end position="469"/>
    </location>
</feature>
<dbReference type="InterPro" id="IPR035919">
    <property type="entry name" value="EAL_sf"/>
</dbReference>
<dbReference type="PANTHER" id="PTHR44757:SF2">
    <property type="entry name" value="BIOFILM ARCHITECTURE MAINTENANCE PROTEIN MBAA"/>
    <property type="match status" value="1"/>
</dbReference>
<dbReference type="Pfam" id="PF00563">
    <property type="entry name" value="EAL"/>
    <property type="match status" value="1"/>
</dbReference>
<evidence type="ECO:0000313" key="5">
    <source>
        <dbReference type="EMBL" id="MEP1059359.1"/>
    </source>
</evidence>
<dbReference type="CDD" id="cd01948">
    <property type="entry name" value="EAL"/>
    <property type="match status" value="1"/>
</dbReference>
<dbReference type="Gene3D" id="3.30.450.40">
    <property type="match status" value="2"/>
</dbReference>
<dbReference type="InterPro" id="IPR000160">
    <property type="entry name" value="GGDEF_dom"/>
</dbReference>
<dbReference type="InterPro" id="IPR029787">
    <property type="entry name" value="Nucleotide_cyclase"/>
</dbReference>
<dbReference type="InterPro" id="IPR035965">
    <property type="entry name" value="PAS-like_dom_sf"/>
</dbReference>